<comment type="subcellular location">
    <subcellularLocation>
        <location evidence="1">Cytoplasm</location>
    </subcellularLocation>
</comment>
<evidence type="ECO:0000256" key="5">
    <source>
        <dbReference type="ARBA" id="ARBA00023015"/>
    </source>
</evidence>
<evidence type="ECO:0000256" key="8">
    <source>
        <dbReference type="PROSITE-ProRule" id="PRU00169"/>
    </source>
</evidence>
<keyword evidence="2" id="KW-0963">Cytoplasm</keyword>
<accession>A0ABV5WJ43</accession>
<dbReference type="InterPro" id="IPR020449">
    <property type="entry name" value="Tscrpt_reg_AraC-type_HTH"/>
</dbReference>
<dbReference type="RefSeq" id="WP_379950938.1">
    <property type="nucleotide sequence ID" value="NZ_JBHMAF010000164.1"/>
</dbReference>
<keyword evidence="9" id="KW-0175">Coiled coil</keyword>
<dbReference type="Gene3D" id="1.10.10.60">
    <property type="entry name" value="Homeodomain-like"/>
    <property type="match status" value="2"/>
</dbReference>
<proteinExistence type="predicted"/>
<dbReference type="InterPro" id="IPR018062">
    <property type="entry name" value="HTH_AraC-typ_CS"/>
</dbReference>
<dbReference type="PANTHER" id="PTHR42713:SF3">
    <property type="entry name" value="TRANSCRIPTIONAL REGULATORY PROTEIN HPTR"/>
    <property type="match status" value="1"/>
</dbReference>
<evidence type="ECO:0000256" key="2">
    <source>
        <dbReference type="ARBA" id="ARBA00022490"/>
    </source>
</evidence>
<evidence type="ECO:0000256" key="7">
    <source>
        <dbReference type="ARBA" id="ARBA00023163"/>
    </source>
</evidence>
<sequence length="552" mass="64996">MDKIRTIIVDDEARMRRGIERIVRSYGENWDIVGTFSNGIEVIEFLEENETWVDLLITDVKMPEMDGLTLMKEIKSLNPDNDFSSIIVSGYDDFQFLQTAIREGAFDYILKPIKRSDFFEVLQKLENDIDEKRRKSLKWRDLIKQADKLALTKQTQLLSEAVSSEPEDIATMYWTKDFPDGLYQALFVSVDEFPSRTSEYSNEDWGAFAYATENIIDEVIMEYKNSKHQQLGWWWREGGLHFWVLLFSSSKENNDFFVTGDTFSRKLKSCLNKYTPFSFSVAQSNPFEDLCIMPEMKKQLHSLIRMRMIYGGNQVYSPRLIKELKDTEENNWFAANNMKGFANKLTSMLGRSDTSKIEKELSDLFKKIKKWRSPMEIQYALEYLMIYMFKVNLEDTESGIVLSDLGYILQAIKVESNINELENLVKQTFIQVHKKQLAFQQDPTLTPIMKTKKWINENLSQKITLQDISDYVYMNPNYFCQYFKKQTGKTVFDYITDLRLETAKELLQEQDLKVAEIARLIGYQDTKYFSRLFKQRWGSLPSEFKKKYKTML</sequence>
<comment type="caution">
    <text evidence="12">The sequence shown here is derived from an EMBL/GenBank/DDBJ whole genome shotgun (WGS) entry which is preliminary data.</text>
</comment>
<dbReference type="PROSITE" id="PS50110">
    <property type="entry name" value="RESPONSE_REGULATORY"/>
    <property type="match status" value="1"/>
</dbReference>
<dbReference type="InterPro" id="IPR009057">
    <property type="entry name" value="Homeodomain-like_sf"/>
</dbReference>
<evidence type="ECO:0000259" key="10">
    <source>
        <dbReference type="PROSITE" id="PS01124"/>
    </source>
</evidence>
<protein>
    <submittedName>
        <fullName evidence="12">Response regulator</fullName>
    </submittedName>
</protein>
<evidence type="ECO:0000256" key="1">
    <source>
        <dbReference type="ARBA" id="ARBA00004496"/>
    </source>
</evidence>
<reference evidence="12 13" key="1">
    <citation type="submission" date="2024-09" db="EMBL/GenBank/DDBJ databases">
        <authorList>
            <person name="Sun Q."/>
            <person name="Mori K."/>
        </authorList>
    </citation>
    <scope>NUCLEOTIDE SEQUENCE [LARGE SCALE GENOMIC DNA]</scope>
    <source>
        <strain evidence="12 13">JCM 11201</strain>
    </source>
</reference>
<organism evidence="12 13">
    <name type="scientific">Ectobacillus funiculus</name>
    <dbReference type="NCBI Taxonomy" id="137993"/>
    <lineage>
        <taxon>Bacteria</taxon>
        <taxon>Bacillati</taxon>
        <taxon>Bacillota</taxon>
        <taxon>Bacilli</taxon>
        <taxon>Bacillales</taxon>
        <taxon>Bacillaceae</taxon>
        <taxon>Ectobacillus</taxon>
    </lineage>
</organism>
<evidence type="ECO:0000256" key="3">
    <source>
        <dbReference type="ARBA" id="ARBA00022553"/>
    </source>
</evidence>
<dbReference type="InterPro" id="IPR011006">
    <property type="entry name" value="CheY-like_superfamily"/>
</dbReference>
<dbReference type="InterPro" id="IPR051552">
    <property type="entry name" value="HptR"/>
</dbReference>
<dbReference type="CDD" id="cd17536">
    <property type="entry name" value="REC_YesN-like"/>
    <property type="match status" value="1"/>
</dbReference>
<gene>
    <name evidence="12" type="ORF">ACFFMS_20370</name>
</gene>
<keyword evidence="6" id="KW-0238">DNA-binding</keyword>
<dbReference type="PANTHER" id="PTHR42713">
    <property type="entry name" value="HISTIDINE KINASE-RELATED"/>
    <property type="match status" value="1"/>
</dbReference>
<evidence type="ECO:0000256" key="6">
    <source>
        <dbReference type="ARBA" id="ARBA00023125"/>
    </source>
</evidence>
<feature type="coiled-coil region" evidence="9">
    <location>
        <begin position="115"/>
        <end position="142"/>
    </location>
</feature>
<dbReference type="SMART" id="SM00342">
    <property type="entry name" value="HTH_ARAC"/>
    <property type="match status" value="1"/>
</dbReference>
<dbReference type="Gene3D" id="3.40.50.2300">
    <property type="match status" value="1"/>
</dbReference>
<feature type="domain" description="HTH araC/xylS-type" evidence="10">
    <location>
        <begin position="449"/>
        <end position="547"/>
    </location>
</feature>
<dbReference type="EMBL" id="JBHMAF010000164">
    <property type="protein sequence ID" value="MFB9760647.1"/>
    <property type="molecule type" value="Genomic_DNA"/>
</dbReference>
<dbReference type="InterPro" id="IPR001789">
    <property type="entry name" value="Sig_transdc_resp-reg_receiver"/>
</dbReference>
<feature type="domain" description="Response regulatory" evidence="11">
    <location>
        <begin position="5"/>
        <end position="126"/>
    </location>
</feature>
<feature type="modified residue" description="4-aspartylphosphate" evidence="8">
    <location>
        <position position="59"/>
    </location>
</feature>
<dbReference type="SMART" id="SM00448">
    <property type="entry name" value="REC"/>
    <property type="match status" value="1"/>
</dbReference>
<evidence type="ECO:0000313" key="12">
    <source>
        <dbReference type="EMBL" id="MFB9760647.1"/>
    </source>
</evidence>
<dbReference type="SUPFAM" id="SSF46689">
    <property type="entry name" value="Homeodomain-like"/>
    <property type="match status" value="2"/>
</dbReference>
<keyword evidence="4" id="KW-0902">Two-component regulatory system</keyword>
<evidence type="ECO:0000313" key="13">
    <source>
        <dbReference type="Proteomes" id="UP001589609"/>
    </source>
</evidence>
<dbReference type="Pfam" id="PF00072">
    <property type="entry name" value="Response_reg"/>
    <property type="match status" value="1"/>
</dbReference>
<dbReference type="PROSITE" id="PS00041">
    <property type="entry name" value="HTH_ARAC_FAMILY_1"/>
    <property type="match status" value="1"/>
</dbReference>
<dbReference type="Pfam" id="PF12833">
    <property type="entry name" value="HTH_18"/>
    <property type="match status" value="1"/>
</dbReference>
<keyword evidence="3 8" id="KW-0597">Phosphoprotein</keyword>
<dbReference type="PRINTS" id="PR00032">
    <property type="entry name" value="HTHARAC"/>
</dbReference>
<name>A0ABV5WJ43_9BACI</name>
<evidence type="ECO:0000256" key="4">
    <source>
        <dbReference type="ARBA" id="ARBA00023012"/>
    </source>
</evidence>
<keyword evidence="13" id="KW-1185">Reference proteome</keyword>
<keyword evidence="5" id="KW-0805">Transcription regulation</keyword>
<evidence type="ECO:0000259" key="11">
    <source>
        <dbReference type="PROSITE" id="PS50110"/>
    </source>
</evidence>
<dbReference type="PROSITE" id="PS01124">
    <property type="entry name" value="HTH_ARAC_FAMILY_2"/>
    <property type="match status" value="1"/>
</dbReference>
<dbReference type="SUPFAM" id="SSF52172">
    <property type="entry name" value="CheY-like"/>
    <property type="match status" value="1"/>
</dbReference>
<dbReference type="InterPro" id="IPR018060">
    <property type="entry name" value="HTH_AraC"/>
</dbReference>
<keyword evidence="7" id="KW-0804">Transcription</keyword>
<evidence type="ECO:0000256" key="9">
    <source>
        <dbReference type="SAM" id="Coils"/>
    </source>
</evidence>
<dbReference type="Proteomes" id="UP001589609">
    <property type="component" value="Unassembled WGS sequence"/>
</dbReference>